<evidence type="ECO:0008006" key="4">
    <source>
        <dbReference type="Google" id="ProtNLM"/>
    </source>
</evidence>
<evidence type="ECO:0000313" key="2">
    <source>
        <dbReference type="EMBL" id="ELU38031.1"/>
    </source>
</evidence>
<proteinExistence type="predicted"/>
<name>L8WII7_THACA</name>
<protein>
    <recommendedName>
        <fullName evidence="4">Transmembrane protein</fullName>
    </recommendedName>
</protein>
<accession>L8WII7</accession>
<evidence type="ECO:0000256" key="1">
    <source>
        <dbReference type="SAM" id="Phobius"/>
    </source>
</evidence>
<dbReference type="EMBL" id="AFRT01002295">
    <property type="protein sequence ID" value="ELU38031.1"/>
    <property type="molecule type" value="Genomic_DNA"/>
</dbReference>
<keyword evidence="3" id="KW-1185">Reference proteome</keyword>
<reference evidence="2 3" key="1">
    <citation type="journal article" date="2013" name="Nat. Commun.">
        <title>The evolution and pathogenic mechanisms of the rice sheath blight pathogen.</title>
        <authorList>
            <person name="Zheng A."/>
            <person name="Lin R."/>
            <person name="Xu L."/>
            <person name="Qin P."/>
            <person name="Tang C."/>
            <person name="Ai P."/>
            <person name="Zhang D."/>
            <person name="Liu Y."/>
            <person name="Sun Z."/>
            <person name="Feng H."/>
            <person name="Wang Y."/>
            <person name="Chen Y."/>
            <person name="Liang X."/>
            <person name="Fu R."/>
            <person name="Li Q."/>
            <person name="Zhang J."/>
            <person name="Yu X."/>
            <person name="Xie Z."/>
            <person name="Ding L."/>
            <person name="Guan P."/>
            <person name="Tang J."/>
            <person name="Liang Y."/>
            <person name="Wang S."/>
            <person name="Deng Q."/>
            <person name="Li S."/>
            <person name="Zhu J."/>
            <person name="Wang L."/>
            <person name="Liu H."/>
            <person name="Li P."/>
        </authorList>
    </citation>
    <scope>NUCLEOTIDE SEQUENCE [LARGE SCALE GENOMIC DNA]</scope>
    <source>
        <strain evidence="3">AG-1 IA</strain>
    </source>
</reference>
<gene>
    <name evidence="2" type="ORF">AG1IA_07937</name>
</gene>
<feature type="transmembrane region" description="Helical" evidence="1">
    <location>
        <begin position="192"/>
        <end position="212"/>
    </location>
</feature>
<dbReference type="Proteomes" id="UP000011668">
    <property type="component" value="Unassembled WGS sequence"/>
</dbReference>
<sequence>MEKVPTRASSQNNLTKRIHAQTIGMQRSPVYCTLSALHCSSTFTAPIAMQFKSAFSRLAAFALFMLSFSMLTCAAPAPAPAALAVARTSEPSNMLVARTDVSDKCHEALLDLDVKLDVDIDLLNKCYNTKDCDCKPIVAQIVADIQVCIDIIAKLTGTIDVKLSVIVQLVVSIIVKIATACGKWVVKLGLTVYLEIFASIDAILVALVNVLVKLSVSIVLNIKLACWASKCRGKTRGDTEKDLFGLPEGTENMVLTPNFPVSYFSDSINRLQGFSMTEACLP</sequence>
<keyword evidence="1" id="KW-0812">Transmembrane</keyword>
<evidence type="ECO:0000313" key="3">
    <source>
        <dbReference type="Proteomes" id="UP000011668"/>
    </source>
</evidence>
<feature type="transmembrane region" description="Helical" evidence="1">
    <location>
        <begin position="163"/>
        <end position="186"/>
    </location>
</feature>
<dbReference type="OrthoDB" id="3246523at2759"/>
<keyword evidence="1" id="KW-1133">Transmembrane helix</keyword>
<comment type="caution">
    <text evidence="2">The sequence shown here is derived from an EMBL/GenBank/DDBJ whole genome shotgun (WGS) entry which is preliminary data.</text>
</comment>
<dbReference type="HOGENOM" id="CLU_987582_0_0_1"/>
<keyword evidence="1" id="KW-0472">Membrane</keyword>
<organism evidence="2 3">
    <name type="scientific">Thanatephorus cucumeris (strain AG1-IA)</name>
    <name type="common">Rice sheath blight fungus</name>
    <name type="synonym">Rhizoctonia solani</name>
    <dbReference type="NCBI Taxonomy" id="983506"/>
    <lineage>
        <taxon>Eukaryota</taxon>
        <taxon>Fungi</taxon>
        <taxon>Dikarya</taxon>
        <taxon>Basidiomycota</taxon>
        <taxon>Agaricomycotina</taxon>
        <taxon>Agaricomycetes</taxon>
        <taxon>Cantharellales</taxon>
        <taxon>Ceratobasidiaceae</taxon>
        <taxon>Rhizoctonia</taxon>
        <taxon>Rhizoctonia solani AG-1</taxon>
    </lineage>
</organism>
<dbReference type="AlphaFoldDB" id="L8WII7"/>